<comment type="caution">
    <text evidence="6">The sequence shown here is derived from an EMBL/GenBank/DDBJ whole genome shotgun (WGS) entry which is preliminary data.</text>
</comment>
<dbReference type="PROSITE" id="PS50931">
    <property type="entry name" value="HTH_LYSR"/>
    <property type="match status" value="1"/>
</dbReference>
<dbReference type="InterPro" id="IPR005119">
    <property type="entry name" value="LysR_subst-bd"/>
</dbReference>
<feature type="domain" description="HTH lysR-type" evidence="5">
    <location>
        <begin position="11"/>
        <end position="68"/>
    </location>
</feature>
<proteinExistence type="inferred from homology"/>
<dbReference type="Gene3D" id="1.10.10.10">
    <property type="entry name" value="Winged helix-like DNA-binding domain superfamily/Winged helix DNA-binding domain"/>
    <property type="match status" value="1"/>
</dbReference>
<dbReference type="InterPro" id="IPR036390">
    <property type="entry name" value="WH_DNA-bd_sf"/>
</dbReference>
<dbReference type="InterPro" id="IPR000847">
    <property type="entry name" value="LysR_HTH_N"/>
</dbReference>
<dbReference type="Proteomes" id="UP000291793">
    <property type="component" value="Unassembled WGS sequence"/>
</dbReference>
<dbReference type="GO" id="GO:0003700">
    <property type="term" value="F:DNA-binding transcription factor activity"/>
    <property type="evidence" value="ECO:0007669"/>
    <property type="project" value="InterPro"/>
</dbReference>
<dbReference type="AlphaFoldDB" id="A0A4R0GYI8"/>
<organism evidence="6 7">
    <name type="scientific">Kosakonia quasisacchari</name>
    <dbReference type="NCBI Taxonomy" id="2529380"/>
    <lineage>
        <taxon>Bacteria</taxon>
        <taxon>Pseudomonadati</taxon>
        <taxon>Pseudomonadota</taxon>
        <taxon>Gammaproteobacteria</taxon>
        <taxon>Enterobacterales</taxon>
        <taxon>Enterobacteriaceae</taxon>
        <taxon>Kosakonia</taxon>
    </lineage>
</organism>
<evidence type="ECO:0000313" key="7">
    <source>
        <dbReference type="Proteomes" id="UP000291793"/>
    </source>
</evidence>
<gene>
    <name evidence="6" type="ORF">E0L21_18710</name>
</gene>
<evidence type="ECO:0000256" key="1">
    <source>
        <dbReference type="ARBA" id="ARBA00009437"/>
    </source>
</evidence>
<dbReference type="Pfam" id="PF00126">
    <property type="entry name" value="HTH_1"/>
    <property type="match status" value="1"/>
</dbReference>
<dbReference type="OrthoDB" id="8839911at2"/>
<protein>
    <submittedName>
        <fullName evidence="6">LysR family transcriptional regulator</fullName>
    </submittedName>
</protein>
<comment type="similarity">
    <text evidence="1">Belongs to the LysR transcriptional regulatory family.</text>
</comment>
<keyword evidence="3" id="KW-0238">DNA-binding</keyword>
<evidence type="ECO:0000256" key="3">
    <source>
        <dbReference type="ARBA" id="ARBA00023125"/>
    </source>
</evidence>
<sequence>MNIMHPTLRRLDLNLLPVFDAIYRHRSVRQAAEELAMSTSALSHALSRLRVTLNDPLFYREGHFMCPSVYATQLAPAIASALAHLNHELTPQAEFNPTTTTDCLQVAITDFTAFGIFPALMAELQHTAPGLRFEFRYLPHRPALNELLAGEVDFALGFSAPQDIRHAELDEIGWFADEYVVISNQLRQQLTLEDYLAARHLVVTPWNEDKGVLDSELERLGYTRQVAIKTPSMLSAPFIIANSDLLMALPRSAAETLKQSAKITIFALPFAVPPFEVKIYSHKRSGKRGAAQWLQKMLKKLSHTQAQRNTSKACS</sequence>
<dbReference type="InterPro" id="IPR050389">
    <property type="entry name" value="LysR-type_TF"/>
</dbReference>
<dbReference type="SUPFAM" id="SSF46785">
    <property type="entry name" value="Winged helix' DNA-binding domain"/>
    <property type="match status" value="1"/>
</dbReference>
<keyword evidence="2" id="KW-0805">Transcription regulation</keyword>
<dbReference type="InterPro" id="IPR036388">
    <property type="entry name" value="WH-like_DNA-bd_sf"/>
</dbReference>
<dbReference type="PANTHER" id="PTHR30118:SF15">
    <property type="entry name" value="TRANSCRIPTIONAL REGULATORY PROTEIN"/>
    <property type="match status" value="1"/>
</dbReference>
<reference evidence="6 7" key="1">
    <citation type="submission" date="2019-02" db="EMBL/GenBank/DDBJ databases">
        <title>The draft genome of Kosakonia quasisacchari strain WCHKQ120001.</title>
        <authorList>
            <person name="Wang C."/>
            <person name="Feng Y."/>
            <person name="Zong Z."/>
        </authorList>
    </citation>
    <scope>NUCLEOTIDE SEQUENCE [LARGE SCALE GENOMIC DNA]</scope>
    <source>
        <strain evidence="6 7">WCHKQ120001</strain>
    </source>
</reference>
<dbReference type="Gene3D" id="3.40.190.10">
    <property type="entry name" value="Periplasmic binding protein-like II"/>
    <property type="match status" value="2"/>
</dbReference>
<accession>A0A4R0GYI8</accession>
<keyword evidence="4" id="KW-0804">Transcription</keyword>
<dbReference type="Pfam" id="PF03466">
    <property type="entry name" value="LysR_substrate"/>
    <property type="match status" value="1"/>
</dbReference>
<dbReference type="GO" id="GO:0003677">
    <property type="term" value="F:DNA binding"/>
    <property type="evidence" value="ECO:0007669"/>
    <property type="project" value="UniProtKB-KW"/>
</dbReference>
<dbReference type="SUPFAM" id="SSF53850">
    <property type="entry name" value="Periplasmic binding protein-like II"/>
    <property type="match status" value="1"/>
</dbReference>
<evidence type="ECO:0000256" key="4">
    <source>
        <dbReference type="ARBA" id="ARBA00023163"/>
    </source>
</evidence>
<evidence type="ECO:0000256" key="2">
    <source>
        <dbReference type="ARBA" id="ARBA00023015"/>
    </source>
</evidence>
<dbReference type="RefSeq" id="WP_131412124.1">
    <property type="nucleotide sequence ID" value="NZ_SJOP01000019.1"/>
</dbReference>
<keyword evidence="7" id="KW-1185">Reference proteome</keyword>
<dbReference type="PANTHER" id="PTHR30118">
    <property type="entry name" value="HTH-TYPE TRANSCRIPTIONAL REGULATOR LEUO-RELATED"/>
    <property type="match status" value="1"/>
</dbReference>
<dbReference type="EMBL" id="SJOP01000019">
    <property type="protein sequence ID" value="TCC01200.1"/>
    <property type="molecule type" value="Genomic_DNA"/>
</dbReference>
<name>A0A4R0GYI8_9ENTR</name>
<evidence type="ECO:0000259" key="5">
    <source>
        <dbReference type="PROSITE" id="PS50931"/>
    </source>
</evidence>
<evidence type="ECO:0000313" key="6">
    <source>
        <dbReference type="EMBL" id="TCC01200.1"/>
    </source>
</evidence>